<gene>
    <name evidence="1" type="ORF">ID09_10390</name>
</gene>
<reference evidence="1 2" key="1">
    <citation type="journal article" date="2014" name="Genome Announc.">
        <title>Whole-Genome Sequence of Streptococcus suis Serotype 4 Reference Strain 6407.</title>
        <authorList>
            <person name="Wang K."/>
            <person name="Chen J."/>
            <person name="Yao H."/>
            <person name="Lu C."/>
        </authorList>
    </citation>
    <scope>NUCLEOTIDE SEQUENCE [LARGE SCALE GENOMIC DNA]</scope>
    <source>
        <strain evidence="1">6407</strain>
    </source>
</reference>
<name>A0A075SKP4_STRSU</name>
<organism evidence="1 2">
    <name type="scientific">Streptococcus suis 6407</name>
    <dbReference type="NCBI Taxonomy" id="1214179"/>
    <lineage>
        <taxon>Bacteria</taxon>
        <taxon>Bacillati</taxon>
        <taxon>Bacillota</taxon>
        <taxon>Bacilli</taxon>
        <taxon>Lactobacillales</taxon>
        <taxon>Streptococcaceae</taxon>
        <taxon>Streptococcus</taxon>
    </lineage>
</organism>
<dbReference type="HOGENOM" id="CLU_2467774_0_0_9"/>
<evidence type="ECO:0000313" key="2">
    <source>
        <dbReference type="Proteomes" id="UP000028185"/>
    </source>
</evidence>
<accession>A0A075SKP4</accession>
<dbReference type="EMBL" id="CP008921">
    <property type="protein sequence ID" value="AIG44408.1"/>
    <property type="molecule type" value="Genomic_DNA"/>
</dbReference>
<dbReference type="PATRIC" id="fig|1214179.4.peg.2066"/>
<protein>
    <submittedName>
        <fullName evidence="1">Uncharacterized protein</fullName>
    </submittedName>
</protein>
<dbReference type="RefSeq" id="WP_024390662.1">
    <property type="nucleotide sequence ID" value="NZ_ALLE01000019.1"/>
</dbReference>
<sequence length="88" mass="9771">MSENKKTLPIKSLEIRIDSDSSVPQVILNGIDFKAEKIGLKGLKIVWGSKEDEVPETLIQVDYMQLDNKGVFQEMSVAQSFSGSLLSK</sequence>
<dbReference type="AlphaFoldDB" id="A0A075SKP4"/>
<dbReference type="Proteomes" id="UP000028185">
    <property type="component" value="Chromosome"/>
</dbReference>
<evidence type="ECO:0000313" key="1">
    <source>
        <dbReference type="EMBL" id="AIG44408.1"/>
    </source>
</evidence>
<proteinExistence type="predicted"/>